<organism evidence="6 7">
    <name type="scientific">Yoonia sediminilitoris</name>
    <dbReference type="NCBI Taxonomy" id="1286148"/>
    <lineage>
        <taxon>Bacteria</taxon>
        <taxon>Pseudomonadati</taxon>
        <taxon>Pseudomonadota</taxon>
        <taxon>Alphaproteobacteria</taxon>
        <taxon>Rhodobacterales</taxon>
        <taxon>Paracoccaceae</taxon>
        <taxon>Yoonia</taxon>
    </lineage>
</organism>
<dbReference type="NCBIfam" id="TIGR02424">
    <property type="entry name" value="TF_pcaQ"/>
    <property type="match status" value="1"/>
</dbReference>
<protein>
    <submittedName>
        <fullName evidence="6">LysR family pca operon transcriptional activator</fullName>
    </submittedName>
</protein>
<dbReference type="SUPFAM" id="SSF53850">
    <property type="entry name" value="Periplasmic binding protein-like II"/>
    <property type="match status" value="1"/>
</dbReference>
<keyword evidence="4" id="KW-0804">Transcription</keyword>
<evidence type="ECO:0000313" key="7">
    <source>
        <dbReference type="Proteomes" id="UP000244523"/>
    </source>
</evidence>
<dbReference type="SUPFAM" id="SSF46785">
    <property type="entry name" value="Winged helix' DNA-binding domain"/>
    <property type="match status" value="1"/>
</dbReference>
<evidence type="ECO:0000256" key="1">
    <source>
        <dbReference type="ARBA" id="ARBA00009437"/>
    </source>
</evidence>
<dbReference type="InterPro" id="IPR050950">
    <property type="entry name" value="HTH-type_LysR_regulators"/>
</dbReference>
<dbReference type="Proteomes" id="UP000244523">
    <property type="component" value="Unassembled WGS sequence"/>
</dbReference>
<accession>A0A2T6KMQ5</accession>
<dbReference type="InterPro" id="IPR000847">
    <property type="entry name" value="LysR_HTH_N"/>
</dbReference>
<dbReference type="GO" id="GO:0003677">
    <property type="term" value="F:DNA binding"/>
    <property type="evidence" value="ECO:0007669"/>
    <property type="project" value="UniProtKB-KW"/>
</dbReference>
<dbReference type="Gene3D" id="3.40.190.10">
    <property type="entry name" value="Periplasmic binding protein-like II"/>
    <property type="match status" value="2"/>
</dbReference>
<dbReference type="InterPro" id="IPR036390">
    <property type="entry name" value="WH_DNA-bd_sf"/>
</dbReference>
<proteinExistence type="inferred from homology"/>
<reference evidence="6 7" key="1">
    <citation type="submission" date="2018-04" db="EMBL/GenBank/DDBJ databases">
        <title>Genomic Encyclopedia of Archaeal and Bacterial Type Strains, Phase II (KMG-II): from individual species to whole genera.</title>
        <authorList>
            <person name="Goeker M."/>
        </authorList>
    </citation>
    <scope>NUCLEOTIDE SEQUENCE [LARGE SCALE GENOMIC DNA]</scope>
    <source>
        <strain evidence="6 7">DSM 29955</strain>
    </source>
</reference>
<dbReference type="GO" id="GO:0019619">
    <property type="term" value="P:3,4-dihydroxybenzoate catabolic process"/>
    <property type="evidence" value="ECO:0007669"/>
    <property type="project" value="InterPro"/>
</dbReference>
<comment type="similarity">
    <text evidence="1">Belongs to the LysR transcriptional regulatory family.</text>
</comment>
<gene>
    <name evidence="6" type="ORF">C8N45_102514</name>
</gene>
<dbReference type="GO" id="GO:0003700">
    <property type="term" value="F:DNA-binding transcription factor activity"/>
    <property type="evidence" value="ECO:0007669"/>
    <property type="project" value="InterPro"/>
</dbReference>
<dbReference type="OrthoDB" id="9814165at2"/>
<dbReference type="Gene3D" id="1.10.10.10">
    <property type="entry name" value="Winged helix-like DNA-binding domain superfamily/Winged helix DNA-binding domain"/>
    <property type="match status" value="1"/>
</dbReference>
<keyword evidence="3" id="KW-0238">DNA-binding</keyword>
<dbReference type="EMBL" id="QBUD01000002">
    <property type="protein sequence ID" value="PUB17502.1"/>
    <property type="molecule type" value="Genomic_DNA"/>
</dbReference>
<dbReference type="PRINTS" id="PR00039">
    <property type="entry name" value="HTHLYSR"/>
</dbReference>
<dbReference type="AlphaFoldDB" id="A0A2T6KMQ5"/>
<dbReference type="PROSITE" id="PS50931">
    <property type="entry name" value="HTH_LYSR"/>
    <property type="match status" value="1"/>
</dbReference>
<dbReference type="InterPro" id="IPR012787">
    <property type="entry name" value="TF_PcaQ"/>
</dbReference>
<dbReference type="PANTHER" id="PTHR30419">
    <property type="entry name" value="HTH-TYPE TRANSCRIPTIONAL REGULATOR YBHD"/>
    <property type="match status" value="1"/>
</dbReference>
<dbReference type="GO" id="GO:0005829">
    <property type="term" value="C:cytosol"/>
    <property type="evidence" value="ECO:0007669"/>
    <property type="project" value="TreeGrafter"/>
</dbReference>
<dbReference type="GO" id="GO:0045893">
    <property type="term" value="P:positive regulation of DNA-templated transcription"/>
    <property type="evidence" value="ECO:0007669"/>
    <property type="project" value="InterPro"/>
</dbReference>
<sequence>MINCGNYLSFWESNLDRRIKFRHIQCFVEIAREGSLKRAAEKLFLTQPAISKTLKELEALLGAKLMQRSRAGIALTKQGEVFQHFAEQAMANLQQGLDGIEQAGRDQKTRLSVGALPSVAAALMPDVVAECAQLAPNLSLQIMEGPHDYLIERLRLSTLDLVIGRLGEPKSMQGVSFTQLYTEEVAFVVRAGHPLQSAPDLRRLGEWQVICPPHTAAIQPLVARFLIAHGISDIPNRIYSVSGAFGRSYVRKTDAVWIISSGVVAEEVADGSLVRLPFDTTLTQGPVGMMARPDSPATPVQQIFRMAVQKVLKHNGLSSAG</sequence>
<keyword evidence="7" id="KW-1185">Reference proteome</keyword>
<dbReference type="Pfam" id="PF03466">
    <property type="entry name" value="LysR_substrate"/>
    <property type="match status" value="1"/>
</dbReference>
<evidence type="ECO:0000259" key="5">
    <source>
        <dbReference type="PROSITE" id="PS50931"/>
    </source>
</evidence>
<dbReference type="Pfam" id="PF00126">
    <property type="entry name" value="HTH_1"/>
    <property type="match status" value="1"/>
</dbReference>
<evidence type="ECO:0000313" key="6">
    <source>
        <dbReference type="EMBL" id="PUB17502.1"/>
    </source>
</evidence>
<dbReference type="PANTHER" id="PTHR30419:SF8">
    <property type="entry name" value="NITROGEN ASSIMILATION TRANSCRIPTIONAL ACTIVATOR-RELATED"/>
    <property type="match status" value="1"/>
</dbReference>
<dbReference type="FunFam" id="1.10.10.10:FF:000001">
    <property type="entry name" value="LysR family transcriptional regulator"/>
    <property type="match status" value="1"/>
</dbReference>
<evidence type="ECO:0000256" key="3">
    <source>
        <dbReference type="ARBA" id="ARBA00023125"/>
    </source>
</evidence>
<evidence type="ECO:0000256" key="2">
    <source>
        <dbReference type="ARBA" id="ARBA00023015"/>
    </source>
</evidence>
<dbReference type="InterPro" id="IPR036388">
    <property type="entry name" value="WH-like_DNA-bd_sf"/>
</dbReference>
<comment type="caution">
    <text evidence="6">The sequence shown here is derived from an EMBL/GenBank/DDBJ whole genome shotgun (WGS) entry which is preliminary data.</text>
</comment>
<evidence type="ECO:0000256" key="4">
    <source>
        <dbReference type="ARBA" id="ARBA00023163"/>
    </source>
</evidence>
<feature type="domain" description="HTH lysR-type" evidence="5">
    <location>
        <begin position="19"/>
        <end position="76"/>
    </location>
</feature>
<dbReference type="InterPro" id="IPR005119">
    <property type="entry name" value="LysR_subst-bd"/>
</dbReference>
<name>A0A2T6KMQ5_9RHOB</name>
<keyword evidence="2" id="KW-0805">Transcription regulation</keyword>